<dbReference type="Gene3D" id="2.60.40.3800">
    <property type="match status" value="1"/>
</dbReference>
<organism evidence="4 5">
    <name type="scientific">Candidatus Chryseopegocella kryptomonas</name>
    <dbReference type="NCBI Taxonomy" id="1633643"/>
    <lineage>
        <taxon>Bacteria</taxon>
        <taxon>Pseudomonadati</taxon>
        <taxon>Candidatus Kryptoniota</taxon>
        <taxon>Candidatus Chryseopegocella</taxon>
    </lineage>
</organism>
<feature type="domain" description="Gingipain propeptide" evidence="3">
    <location>
        <begin position="93"/>
        <end position="221"/>
    </location>
</feature>
<evidence type="ECO:0000313" key="4">
    <source>
        <dbReference type="EMBL" id="CUS97507.1"/>
    </source>
</evidence>
<dbReference type="OrthoDB" id="9809780at2"/>
<gene>
    <name evidence="4" type="ORF">JGI23_00301</name>
</gene>
<dbReference type="InterPro" id="IPR038490">
    <property type="entry name" value="Gingipain_propep_sf"/>
</dbReference>
<dbReference type="NCBIfam" id="NF033707">
    <property type="entry name" value="T9SS_sortase"/>
    <property type="match status" value="1"/>
</dbReference>
<accession>A0A0N7MW31</accession>
<protein>
    <submittedName>
        <fullName evidence="4">Por secretion system C-terminal sorting domain-containing protein</fullName>
    </submittedName>
</protein>
<dbReference type="InterPro" id="IPR001769">
    <property type="entry name" value="Gingipain"/>
</dbReference>
<name>A0A0N7MW31_9BACT</name>
<dbReference type="CDD" id="cd02258">
    <property type="entry name" value="Peptidase_C25_N"/>
    <property type="match status" value="1"/>
</dbReference>
<dbReference type="Gene3D" id="2.60.40.4070">
    <property type="match status" value="1"/>
</dbReference>
<dbReference type="InterPro" id="IPR026444">
    <property type="entry name" value="Secre_tail"/>
</dbReference>
<feature type="domain" description="Gingipain" evidence="2">
    <location>
        <begin position="646"/>
        <end position="1007"/>
    </location>
</feature>
<reference evidence="5" key="1">
    <citation type="submission" date="2015-11" db="EMBL/GenBank/DDBJ databases">
        <authorList>
            <person name="Varghese N."/>
        </authorList>
    </citation>
    <scope>NUCLEOTIDE SEQUENCE [LARGE SCALE GENOMIC DNA]</scope>
    <source>
        <strain evidence="5">JGI-23</strain>
    </source>
</reference>
<dbReference type="SUPFAM" id="SSF52129">
    <property type="entry name" value="Caspase-like"/>
    <property type="match status" value="1"/>
</dbReference>
<sequence>MRKNSTFNASSLGNCPFLFLLLIFLTSNILSQSVNDYTIISQNQNEIVIEYTPYLLQIDTLKPAEISQLQNQIDLSQPVLSFLFLNTSIDNPQPGNPQIPVRIFPLILKSETGNQIEVLESSYVEFDGVRLKPMPALISEKQVDNALGDTISYLKVFSFGEIYSKNNFMPEEIVELGEVGVARNYIITQVKVYPVQYNPALGKVRLYKKIKFVLRYGQGQSQFLSPDKFDFKIADGFVNHEIAKNWKINFANRVFAKPQNSQLASGDWYKIPIVEEGIYRITYTDLRNAGINPDNIDPRTIKIFNNGGFQLPENINDPRPDGLIENAIYVFGEDDGKFDQSDYIIFYGRGTSGWNYNPTTKEFTHYVNDYTNENYYFLTFGGARGKRMMIVQSLNSSNAFKPEYTFGLYFRDDQKINLTESGREWFMSSVEARAGFNMVNYVTKLDELLPGKPVRYRIQVASRAGGPNWFVIKENDNDLGTINLGTVALSGYTALIDYYAVKSEPKKFIYNGEIKDSRSNLKFYFNWVGEAVAGYVDWFEIVYPRTFKAVNDFISFYSYDTSAVVEYKVYGFSSNDVRMFDVTDFGNVKMISGNVNAGEFVFQVLEQAGQVRHFIGVGANGYKRVSKIEKVKNTNLRGETEGADWIVITHPDFISQAKKLAEHRAKKDSLKTLVVDVTDIYNEFSSGMLDPVAIRDFLKFAFDRWNKKPFYVLLFGDGDYDYKNVEVADKNWIPSYESKEGLQQIWTYTSDDFYVLLTPDPYIDMAIGRLPVQTQDEAEIIVNKIIQYENNSDFGMWRNTILFAADDGLTSGDNTDGQIHTLQSESLANYYTPDYIDKRKIYLVSYPTVYTSVGRRKPDAAKALVDYINRGCAIVNWIGHGNPFVWAHERIFEIGYTIQNLKNENRLPFVVAATCDFGRFDNPKTQSSTEVLLTLKNGGAIGVLTSARLVYSSDNAAFNYKFFDELFKSTPEYKTTRLGDAMFRVKQVYASLNDLKFILFADPALRLTLPRYSAVVDTINGKDQNQVVQLKALGKVNFSGRVQKNDREMLNVSGNVEFTLFDAQKRLTYLDEKGWIFNFVDQGNLLFKGVYSVKNGNFKGEFMLPKDISFSNERAKAIAYFYGNGIDGVGFAGNIVINGIDSNFVGDFKGPEIEIFLNNKSFKSGDVVSNEATLIVEIFDESGVNVSTSAIGHRIEAFIDDNPTGIDLSEFYKTKPDDYKRGEIVYKLPTLSPGKHRLKVKAWDIFNNSSSSEVEFKIAESGEFAIYNVFNYPNPFSDKTYFTFQKVAVENDVPVDVEIKIYTLSGKLINKIERFGLTGNFIAIEWDGKDMDGDEISNGVYIYKVIVKTFDGLKKAESIGKLVVMR</sequence>
<dbReference type="Proteomes" id="UP000199197">
    <property type="component" value="Unassembled WGS sequence"/>
</dbReference>
<keyword evidence="1" id="KW-0732">Signal</keyword>
<dbReference type="GO" id="GO:0004197">
    <property type="term" value="F:cysteine-type endopeptidase activity"/>
    <property type="evidence" value="ECO:0007669"/>
    <property type="project" value="InterPro"/>
</dbReference>
<evidence type="ECO:0000259" key="3">
    <source>
        <dbReference type="Pfam" id="PF08126"/>
    </source>
</evidence>
<dbReference type="NCBIfam" id="TIGR04183">
    <property type="entry name" value="Por_Secre_tail"/>
    <property type="match status" value="1"/>
</dbReference>
<dbReference type="GO" id="GO:0006508">
    <property type="term" value="P:proteolysis"/>
    <property type="evidence" value="ECO:0007669"/>
    <property type="project" value="InterPro"/>
</dbReference>
<dbReference type="EMBL" id="CZVW01000003">
    <property type="protein sequence ID" value="CUS97507.1"/>
    <property type="molecule type" value="Genomic_DNA"/>
</dbReference>
<dbReference type="Pfam" id="PF01364">
    <property type="entry name" value="Peptidase_C25"/>
    <property type="match status" value="1"/>
</dbReference>
<dbReference type="InterPro" id="IPR029031">
    <property type="entry name" value="Gingipain_N_sf"/>
</dbReference>
<evidence type="ECO:0000313" key="5">
    <source>
        <dbReference type="Proteomes" id="UP000199197"/>
    </source>
</evidence>
<dbReference type="Gene3D" id="3.40.50.1460">
    <property type="match status" value="1"/>
</dbReference>
<dbReference type="Pfam" id="PF08126">
    <property type="entry name" value="Propeptide_C25"/>
    <property type="match status" value="1"/>
</dbReference>
<dbReference type="InterPro" id="IPR029030">
    <property type="entry name" value="Caspase-like_dom_sf"/>
</dbReference>
<dbReference type="InterPro" id="IPR012600">
    <property type="entry name" value="Propeptide_C25"/>
</dbReference>
<keyword evidence="5" id="KW-1185">Reference proteome</keyword>
<dbReference type="RefSeq" id="WP_092347403.1">
    <property type="nucleotide sequence ID" value="NZ_CZVW01000003.1"/>
</dbReference>
<proteinExistence type="predicted"/>
<dbReference type="Gene3D" id="3.40.50.10390">
    <property type="entry name" value="Gingipain r, domain 1"/>
    <property type="match status" value="1"/>
</dbReference>
<evidence type="ECO:0000259" key="2">
    <source>
        <dbReference type="Pfam" id="PF01364"/>
    </source>
</evidence>
<evidence type="ECO:0000256" key="1">
    <source>
        <dbReference type="ARBA" id="ARBA00022729"/>
    </source>
</evidence>